<name>A0A1Y1IJC5_KLENI</name>
<feature type="compositionally biased region" description="Polar residues" evidence="1">
    <location>
        <begin position="1"/>
        <end position="14"/>
    </location>
</feature>
<dbReference type="InterPro" id="IPR013885">
    <property type="entry name" value="DUF1764_euk"/>
</dbReference>
<feature type="compositionally biased region" description="Basic and acidic residues" evidence="1">
    <location>
        <begin position="43"/>
        <end position="68"/>
    </location>
</feature>
<dbReference type="OMA" id="IASWDMP"/>
<dbReference type="AlphaFoldDB" id="A0A1Y1IJC5"/>
<protein>
    <recommendedName>
        <fullName evidence="4">DUF1764 domain-containing protein</fullName>
    </recommendedName>
</protein>
<dbReference type="PANTHER" id="PTHR34066:SF1">
    <property type="entry name" value="DUF1764 FAMILY PROTEIN"/>
    <property type="match status" value="1"/>
</dbReference>
<evidence type="ECO:0008006" key="4">
    <source>
        <dbReference type="Google" id="ProtNLM"/>
    </source>
</evidence>
<feature type="compositionally biased region" description="Basic residues" evidence="1">
    <location>
        <begin position="133"/>
        <end position="147"/>
    </location>
</feature>
<dbReference type="Proteomes" id="UP000054558">
    <property type="component" value="Unassembled WGS sequence"/>
</dbReference>
<reference evidence="2 3" key="1">
    <citation type="journal article" date="2014" name="Nat. Commun.">
        <title>Klebsormidium flaccidum genome reveals primary factors for plant terrestrial adaptation.</title>
        <authorList>
            <person name="Hori K."/>
            <person name="Maruyama F."/>
            <person name="Fujisawa T."/>
            <person name="Togashi T."/>
            <person name="Yamamoto N."/>
            <person name="Seo M."/>
            <person name="Sato S."/>
            <person name="Yamada T."/>
            <person name="Mori H."/>
            <person name="Tajima N."/>
            <person name="Moriyama T."/>
            <person name="Ikeuchi M."/>
            <person name="Watanabe M."/>
            <person name="Wada H."/>
            <person name="Kobayashi K."/>
            <person name="Saito M."/>
            <person name="Masuda T."/>
            <person name="Sasaki-Sekimoto Y."/>
            <person name="Mashiguchi K."/>
            <person name="Awai K."/>
            <person name="Shimojima M."/>
            <person name="Masuda S."/>
            <person name="Iwai M."/>
            <person name="Nobusawa T."/>
            <person name="Narise T."/>
            <person name="Kondo S."/>
            <person name="Saito H."/>
            <person name="Sato R."/>
            <person name="Murakawa M."/>
            <person name="Ihara Y."/>
            <person name="Oshima-Yamada Y."/>
            <person name="Ohtaka K."/>
            <person name="Satoh M."/>
            <person name="Sonobe K."/>
            <person name="Ishii M."/>
            <person name="Ohtani R."/>
            <person name="Kanamori-Sato M."/>
            <person name="Honoki R."/>
            <person name="Miyazaki D."/>
            <person name="Mochizuki H."/>
            <person name="Umetsu J."/>
            <person name="Higashi K."/>
            <person name="Shibata D."/>
            <person name="Kamiya Y."/>
            <person name="Sato N."/>
            <person name="Nakamura Y."/>
            <person name="Tabata S."/>
            <person name="Ida S."/>
            <person name="Kurokawa K."/>
            <person name="Ohta H."/>
        </authorList>
    </citation>
    <scope>NUCLEOTIDE SEQUENCE [LARGE SCALE GENOMIC DNA]</scope>
    <source>
        <strain evidence="2 3">NIES-2285</strain>
    </source>
</reference>
<dbReference type="OrthoDB" id="20835at2759"/>
<organism evidence="2 3">
    <name type="scientific">Klebsormidium nitens</name>
    <name type="common">Green alga</name>
    <name type="synonym">Ulothrix nitens</name>
    <dbReference type="NCBI Taxonomy" id="105231"/>
    <lineage>
        <taxon>Eukaryota</taxon>
        <taxon>Viridiplantae</taxon>
        <taxon>Streptophyta</taxon>
        <taxon>Klebsormidiophyceae</taxon>
        <taxon>Klebsormidiales</taxon>
        <taxon>Klebsormidiaceae</taxon>
        <taxon>Klebsormidium</taxon>
    </lineage>
</organism>
<gene>
    <name evidence="2" type="ORF">KFL_004620060</name>
</gene>
<dbReference type="Pfam" id="PF08576">
    <property type="entry name" value="DUF1764"/>
    <property type="match status" value="1"/>
</dbReference>
<evidence type="ECO:0000313" key="3">
    <source>
        <dbReference type="Proteomes" id="UP000054558"/>
    </source>
</evidence>
<dbReference type="EMBL" id="DF237411">
    <property type="protein sequence ID" value="GAQ88826.1"/>
    <property type="molecule type" value="Genomic_DNA"/>
</dbReference>
<keyword evidence="3" id="KW-1185">Reference proteome</keyword>
<feature type="region of interest" description="Disordered" evidence="1">
    <location>
        <begin position="1"/>
        <end position="153"/>
    </location>
</feature>
<dbReference type="PANTHER" id="PTHR34066">
    <property type="entry name" value="GROWTH FACTOR 2"/>
    <property type="match status" value="1"/>
</dbReference>
<accession>A0A1Y1IJC5</accession>
<evidence type="ECO:0000313" key="2">
    <source>
        <dbReference type="EMBL" id="GAQ88826.1"/>
    </source>
</evidence>
<evidence type="ECO:0000256" key="1">
    <source>
        <dbReference type="SAM" id="MobiDB-lite"/>
    </source>
</evidence>
<proteinExistence type="predicted"/>
<sequence>MVTTHDSQLQVQKSTAKKKAERPSASAGERSGLGVGHEGAQSSRRENNEGQERVDLKAGAEGAAREPEGAEEEPVAKSGKRKAGDEIDSIFGTAKKKGAAAGDEKGVSIPGSKVKTSSKSKSKLGGGKEKQKLGQKPKAVKVPGARKRTNDGLTVYSEEELGFAKKDAGGTPLCPFDCQCCF</sequence>